<gene>
    <name evidence="2" type="ORF">HNR10_004852</name>
</gene>
<dbReference type="SUPFAM" id="SSF50891">
    <property type="entry name" value="Cyclophilin-like"/>
    <property type="match status" value="1"/>
</dbReference>
<accession>A0A7Z0ERJ3</accession>
<proteinExistence type="predicted"/>
<dbReference type="InterPro" id="IPR025658">
    <property type="entry name" value="Cyclophilin_TM1367"/>
</dbReference>
<evidence type="ECO:0000313" key="3">
    <source>
        <dbReference type="Proteomes" id="UP000572051"/>
    </source>
</evidence>
<dbReference type="EMBL" id="JACCFS010000001">
    <property type="protein sequence ID" value="NYJ36971.1"/>
    <property type="molecule type" value="Genomic_DNA"/>
</dbReference>
<dbReference type="InterPro" id="IPR029000">
    <property type="entry name" value="Cyclophilin-like_dom_sf"/>
</dbReference>
<protein>
    <recommendedName>
        <fullName evidence="1">Cyclophilin TM1367-like domain-containing protein</fullName>
    </recommendedName>
</protein>
<organism evidence="2 3">
    <name type="scientific">Nocardiopsis aegyptia</name>
    <dbReference type="NCBI Taxonomy" id="220378"/>
    <lineage>
        <taxon>Bacteria</taxon>
        <taxon>Bacillati</taxon>
        <taxon>Actinomycetota</taxon>
        <taxon>Actinomycetes</taxon>
        <taxon>Streptosporangiales</taxon>
        <taxon>Nocardiopsidaceae</taxon>
        <taxon>Nocardiopsis</taxon>
    </lineage>
</organism>
<dbReference type="RefSeq" id="WP_312889404.1">
    <property type="nucleotide sequence ID" value="NZ_JACCFS010000001.1"/>
</dbReference>
<sequence length="86" mass="9114">MWAWGEEVYFGVQAGREDGATDAVEPGTVCYWLAGVALALPFGPTPLSQRAESRLASAANVLGRVDGDHRALAAVRDGDTVRVDRA</sequence>
<name>A0A7Z0ERJ3_9ACTN</name>
<feature type="domain" description="Cyclophilin TM1367-like" evidence="1">
    <location>
        <begin position="3"/>
        <end position="83"/>
    </location>
</feature>
<reference evidence="2 3" key="1">
    <citation type="submission" date="2020-07" db="EMBL/GenBank/DDBJ databases">
        <title>Sequencing the genomes of 1000 actinobacteria strains.</title>
        <authorList>
            <person name="Klenk H.-P."/>
        </authorList>
    </citation>
    <scope>NUCLEOTIDE SEQUENCE [LARGE SCALE GENOMIC DNA]</scope>
    <source>
        <strain evidence="2 3">DSM 44442</strain>
    </source>
</reference>
<keyword evidence="3" id="KW-1185">Reference proteome</keyword>
<evidence type="ECO:0000259" key="1">
    <source>
        <dbReference type="Pfam" id="PF04126"/>
    </source>
</evidence>
<dbReference type="Gene3D" id="2.40.100.20">
    <property type="match status" value="1"/>
</dbReference>
<comment type="caution">
    <text evidence="2">The sequence shown here is derived from an EMBL/GenBank/DDBJ whole genome shotgun (WGS) entry which is preliminary data.</text>
</comment>
<dbReference type="AlphaFoldDB" id="A0A7Z0ERJ3"/>
<dbReference type="Proteomes" id="UP000572051">
    <property type="component" value="Unassembled WGS sequence"/>
</dbReference>
<evidence type="ECO:0000313" key="2">
    <source>
        <dbReference type="EMBL" id="NYJ36971.1"/>
    </source>
</evidence>
<dbReference type="Pfam" id="PF04126">
    <property type="entry name" value="Cyclophil_like"/>
    <property type="match status" value="1"/>
</dbReference>